<dbReference type="InterPro" id="IPR002731">
    <property type="entry name" value="ATPase_BadF"/>
</dbReference>
<evidence type="ECO:0000256" key="1">
    <source>
        <dbReference type="ARBA" id="ARBA00001966"/>
    </source>
</evidence>
<proteinExistence type="predicted"/>
<evidence type="ECO:0000259" key="5">
    <source>
        <dbReference type="Pfam" id="PF01869"/>
    </source>
</evidence>
<protein>
    <submittedName>
        <fullName evidence="6">2-hydroxyglutaryl-CoA dehydratase</fullName>
    </submittedName>
    <submittedName>
        <fullName evidence="7">Benzoyl-CoA reductase, bcr type, subunit D</fullName>
    </submittedName>
</protein>
<dbReference type="InterPro" id="IPR043129">
    <property type="entry name" value="ATPase_NBD"/>
</dbReference>
<reference evidence="7 8" key="1">
    <citation type="submission" date="2016-10" db="EMBL/GenBank/DDBJ databases">
        <authorList>
            <person name="de Groot N.N."/>
        </authorList>
    </citation>
    <scope>NUCLEOTIDE SEQUENCE [LARGE SCALE GENOMIC DNA]</scope>
    <source>
        <strain evidence="7 8">CGMCC 1.10238</strain>
    </source>
</reference>
<evidence type="ECO:0000256" key="4">
    <source>
        <dbReference type="ARBA" id="ARBA00023014"/>
    </source>
</evidence>
<organism evidence="7 8">
    <name type="scientific">Paenibacillus sophorae</name>
    <dbReference type="NCBI Taxonomy" id="1333845"/>
    <lineage>
        <taxon>Bacteria</taxon>
        <taxon>Bacillati</taxon>
        <taxon>Bacillota</taxon>
        <taxon>Bacilli</taxon>
        <taxon>Bacillales</taxon>
        <taxon>Paenibacillaceae</taxon>
        <taxon>Paenibacillus</taxon>
    </lineage>
</organism>
<dbReference type="OrthoDB" id="9802715at2"/>
<dbReference type="CDD" id="cd24036">
    <property type="entry name" value="ASKHA_NBD_BcrAD_BadFG_HgdC_HadI"/>
    <property type="match status" value="1"/>
</dbReference>
<evidence type="ECO:0000313" key="9">
    <source>
        <dbReference type="Proteomes" id="UP000683429"/>
    </source>
</evidence>
<keyword evidence="2" id="KW-0479">Metal-binding</keyword>
<dbReference type="PANTHER" id="PTHR32329:SF2">
    <property type="entry name" value="BIFUNCTIONAL PROTEIN [INCLUDES 2-HYDROXYACYL-COA DEHYDRATASE (N-TER) AND ITS ACTIVATOR DOMAIN (C_TERM)"/>
    <property type="match status" value="1"/>
</dbReference>
<dbReference type="NCBIfam" id="TIGR00241">
    <property type="entry name" value="CoA_E_activ"/>
    <property type="match status" value="1"/>
</dbReference>
<dbReference type="InterPro" id="IPR008275">
    <property type="entry name" value="CoA_E_activase_dom"/>
</dbReference>
<dbReference type="GO" id="GO:0046872">
    <property type="term" value="F:metal ion binding"/>
    <property type="evidence" value="ECO:0007669"/>
    <property type="project" value="UniProtKB-KW"/>
</dbReference>
<gene>
    <name evidence="6" type="ORF">KP014_16545</name>
    <name evidence="7" type="ORF">SAMN04487895_103275</name>
</gene>
<dbReference type="InterPro" id="IPR051805">
    <property type="entry name" value="Dehydratase_Activator_Redct"/>
</dbReference>
<dbReference type="Gene3D" id="3.30.420.40">
    <property type="match status" value="2"/>
</dbReference>
<dbReference type="Pfam" id="PF01869">
    <property type="entry name" value="BcrAD_BadFG"/>
    <property type="match status" value="1"/>
</dbReference>
<dbReference type="SUPFAM" id="SSF53067">
    <property type="entry name" value="Actin-like ATPase domain"/>
    <property type="match status" value="1"/>
</dbReference>
<comment type="cofactor">
    <cofactor evidence="1">
        <name>[4Fe-4S] cluster</name>
        <dbReference type="ChEBI" id="CHEBI:49883"/>
    </cofactor>
</comment>
<sequence length="294" mass="30948">MSDWKEIIDGDLVSTITGDIAVGLDLGSRTGKGVLLAGGKLYTAITPTGVYMQETADKLLDRLLKQSKVAREDIAYIVGTGYGRVALSFGEIGHKIVTEISCHAMGSHYLNAKVRSIVDIGGQDSKAIRVDPATGKVIEFIMNDKCAAGTGRFLEKVAHLLDLTLEQLGAEALNADAPADVSSQCVVFAESEVISLKAKGVSAANIAAGIHLATARRVRNLVNRIGLEPDLVFSGGVSNNPGMTKALEELLGHPISKVKLDTIYAGALGAAIFAQKAASRSESDLNDFALLNTK</sequence>
<evidence type="ECO:0000256" key="2">
    <source>
        <dbReference type="ARBA" id="ARBA00022723"/>
    </source>
</evidence>
<dbReference type="Proteomes" id="UP000683429">
    <property type="component" value="Chromosome"/>
</dbReference>
<reference evidence="6 9" key="2">
    <citation type="submission" date="2021-06" db="EMBL/GenBank/DDBJ databases">
        <title>Whole genome sequence of Paenibacillus sophorae DSM23020 for comparative genomics.</title>
        <authorList>
            <person name="Kim M.-J."/>
            <person name="Lee G."/>
            <person name="Shin J.-H."/>
        </authorList>
    </citation>
    <scope>NUCLEOTIDE SEQUENCE [LARGE SCALE GENOMIC DNA]</scope>
    <source>
        <strain evidence="6 9">DSM 23020</strain>
    </source>
</reference>
<dbReference type="GO" id="GO:0051536">
    <property type="term" value="F:iron-sulfur cluster binding"/>
    <property type="evidence" value="ECO:0007669"/>
    <property type="project" value="UniProtKB-KW"/>
</dbReference>
<accession>A0A1H8K3T8</accession>
<evidence type="ECO:0000313" key="8">
    <source>
        <dbReference type="Proteomes" id="UP000198809"/>
    </source>
</evidence>
<dbReference type="AlphaFoldDB" id="A0A1H8K3T8"/>
<dbReference type="EMBL" id="FODH01000003">
    <property type="protein sequence ID" value="SEN87632.1"/>
    <property type="molecule type" value="Genomic_DNA"/>
</dbReference>
<evidence type="ECO:0000256" key="3">
    <source>
        <dbReference type="ARBA" id="ARBA00023004"/>
    </source>
</evidence>
<dbReference type="Proteomes" id="UP000198809">
    <property type="component" value="Unassembled WGS sequence"/>
</dbReference>
<evidence type="ECO:0000313" key="6">
    <source>
        <dbReference type="EMBL" id="QWU13597.1"/>
    </source>
</evidence>
<name>A0A1H8K3T8_9BACL</name>
<keyword evidence="3" id="KW-0408">Iron</keyword>
<dbReference type="EMBL" id="CP076607">
    <property type="protein sequence ID" value="QWU13597.1"/>
    <property type="molecule type" value="Genomic_DNA"/>
</dbReference>
<keyword evidence="9" id="KW-1185">Reference proteome</keyword>
<keyword evidence="4" id="KW-0411">Iron-sulfur</keyword>
<dbReference type="STRING" id="1333845.SAMN04487895_103275"/>
<evidence type="ECO:0000313" key="7">
    <source>
        <dbReference type="EMBL" id="SEN87632.1"/>
    </source>
</evidence>
<dbReference type="PANTHER" id="PTHR32329">
    <property type="entry name" value="BIFUNCTIONAL PROTEIN [INCLUDES 2-HYDROXYACYL-COA DEHYDRATASE (N-TER) AND ITS ACTIVATOR DOMAIN (C_TERM)-RELATED"/>
    <property type="match status" value="1"/>
</dbReference>
<feature type="domain" description="ATPase BadF/BadG/BcrA/BcrD type" evidence="5">
    <location>
        <begin position="22"/>
        <end position="274"/>
    </location>
</feature>
<dbReference type="RefSeq" id="WP_051499635.1">
    <property type="nucleotide sequence ID" value="NZ_CP076607.1"/>
</dbReference>